<keyword evidence="1" id="KW-1133">Transmembrane helix</keyword>
<keyword evidence="3" id="KW-1185">Reference proteome</keyword>
<dbReference type="Proteomes" id="UP000281553">
    <property type="component" value="Unassembled WGS sequence"/>
</dbReference>
<feature type="transmembrane region" description="Helical" evidence="1">
    <location>
        <begin position="130"/>
        <end position="151"/>
    </location>
</feature>
<evidence type="ECO:0000313" key="2">
    <source>
        <dbReference type="EMBL" id="VDK81664.1"/>
    </source>
</evidence>
<proteinExistence type="predicted"/>
<dbReference type="AlphaFoldDB" id="A0A3P6UTJ4"/>
<evidence type="ECO:0000256" key="1">
    <source>
        <dbReference type="SAM" id="Phobius"/>
    </source>
</evidence>
<sequence>MLSSFPESSTPILAGQRIDTLHLANWQNNSYSMNNEVEIDVEISGTRGPLAIQVYLNSARNAFLSCLKHLLARLALAGIAIAVIWMAFKSIPEQNSSYLFVVLGPQLTELSIFMWKFMVARGNLRDEEKGLRMCVFTFLYAICPAICMMEYHRMNEFQRFYGVCIIVFHVTQTDEIYITIL</sequence>
<dbReference type="EMBL" id="UYRU01043380">
    <property type="protein sequence ID" value="VDK81664.1"/>
    <property type="molecule type" value="Genomic_DNA"/>
</dbReference>
<feature type="transmembrane region" description="Helical" evidence="1">
    <location>
        <begin position="97"/>
        <end position="118"/>
    </location>
</feature>
<reference evidence="2 3" key="1">
    <citation type="submission" date="2018-11" db="EMBL/GenBank/DDBJ databases">
        <authorList>
            <consortium name="Pathogen Informatics"/>
        </authorList>
    </citation>
    <scope>NUCLEOTIDE SEQUENCE [LARGE SCALE GENOMIC DNA]</scope>
</reference>
<evidence type="ECO:0000313" key="3">
    <source>
        <dbReference type="Proteomes" id="UP000281553"/>
    </source>
</evidence>
<protein>
    <submittedName>
        <fullName evidence="2">Uncharacterized protein</fullName>
    </submittedName>
</protein>
<feature type="transmembrane region" description="Helical" evidence="1">
    <location>
        <begin position="70"/>
        <end position="91"/>
    </location>
</feature>
<keyword evidence="1" id="KW-0812">Transmembrane</keyword>
<name>A0A3P6UTJ4_DIBLA</name>
<accession>A0A3P6UTJ4</accession>
<keyword evidence="1" id="KW-0472">Membrane</keyword>
<organism evidence="2 3">
    <name type="scientific">Dibothriocephalus latus</name>
    <name type="common">Fish tapeworm</name>
    <name type="synonym">Diphyllobothrium latum</name>
    <dbReference type="NCBI Taxonomy" id="60516"/>
    <lineage>
        <taxon>Eukaryota</taxon>
        <taxon>Metazoa</taxon>
        <taxon>Spiralia</taxon>
        <taxon>Lophotrochozoa</taxon>
        <taxon>Platyhelminthes</taxon>
        <taxon>Cestoda</taxon>
        <taxon>Eucestoda</taxon>
        <taxon>Diphyllobothriidea</taxon>
        <taxon>Diphyllobothriidae</taxon>
        <taxon>Dibothriocephalus</taxon>
    </lineage>
</organism>
<gene>
    <name evidence="2" type="ORF">DILT_LOCUS3261</name>
</gene>